<sequence>MSVRTIRHSFTLALVLIGVMVGEAADRTNVLFIAADDLRCDLGCYGHPLAITPHLDKLAARGTRFDRAYCAQALCNPSRSSLMTGRRPDTLRLYNLTKHFRDGMPDVVTLPEHFKNQGYFTQNIGKIYHNWRTSEKGDPRSWSVPAVMHYDSHRRDTPQVEGELPRNFASAIRCECRDVPDNAYFDGRITDLSLTALRERAESDQPFFLAVGFWKPHLPFNAPKKYWDMYDREAMLAPECDHWPTDTPRIAWHNSQELWGKKPAPLSDADARELRHGYLAAITYMDAQVGRLLNELDRLGLTDDTLVVFWSDHGFQLGDHTLWCKTSNFELDARVPMIIAPPKKPATASSEALVELLDLYPTIVDLCQVPTIDGPEGVSLRPLMEGQVVSVKDAALTQHPRPAYYNDMEAMGHSVRTTRFRYTEWRDPKDNRLVGVELYDHQSDPAETKNVAADKTYTSFLPSLRATLNELRGPFTDVALPESAQ</sequence>
<dbReference type="PROSITE" id="PS00149">
    <property type="entry name" value="SULFATASE_2"/>
    <property type="match status" value="1"/>
</dbReference>
<dbReference type="EMBL" id="JASZZN010000022">
    <property type="protein sequence ID" value="MDM4018524.1"/>
    <property type="molecule type" value="Genomic_DNA"/>
</dbReference>
<protein>
    <submittedName>
        <fullName evidence="8">Sulfatase</fullName>
    </submittedName>
</protein>
<dbReference type="InterPro" id="IPR035874">
    <property type="entry name" value="IDS"/>
</dbReference>
<keyword evidence="4" id="KW-0732">Signal</keyword>
<reference evidence="8 9" key="1">
    <citation type="submission" date="2023-06" db="EMBL/GenBank/DDBJ databases">
        <title>Roseiconus lacunae JC819 isolated from Gulf of Mannar region, Tamil Nadu.</title>
        <authorList>
            <person name="Pk S."/>
            <person name="Ch S."/>
            <person name="Ch V.R."/>
        </authorList>
    </citation>
    <scope>NUCLEOTIDE SEQUENCE [LARGE SCALE GENOMIC DNA]</scope>
    <source>
        <strain evidence="8 9">JC819</strain>
    </source>
</reference>
<dbReference type="Pfam" id="PF00884">
    <property type="entry name" value="Sulfatase"/>
    <property type="match status" value="1"/>
</dbReference>
<keyword evidence="5" id="KW-0378">Hydrolase</keyword>
<dbReference type="PANTHER" id="PTHR45953:SF1">
    <property type="entry name" value="IDURONATE 2-SULFATASE"/>
    <property type="match status" value="1"/>
</dbReference>
<dbReference type="CDD" id="cd16030">
    <property type="entry name" value="iduronate-2-sulfatase"/>
    <property type="match status" value="1"/>
</dbReference>
<evidence type="ECO:0000256" key="3">
    <source>
        <dbReference type="ARBA" id="ARBA00022723"/>
    </source>
</evidence>
<dbReference type="InterPro" id="IPR017850">
    <property type="entry name" value="Alkaline_phosphatase_core_sf"/>
</dbReference>
<dbReference type="InterPro" id="IPR024607">
    <property type="entry name" value="Sulfatase_CS"/>
</dbReference>
<dbReference type="Gene3D" id="3.40.720.10">
    <property type="entry name" value="Alkaline Phosphatase, subunit A"/>
    <property type="match status" value="1"/>
</dbReference>
<evidence type="ECO:0000259" key="7">
    <source>
        <dbReference type="Pfam" id="PF00884"/>
    </source>
</evidence>
<evidence type="ECO:0000256" key="6">
    <source>
        <dbReference type="ARBA" id="ARBA00022837"/>
    </source>
</evidence>
<dbReference type="PANTHER" id="PTHR45953">
    <property type="entry name" value="IDURONATE 2-SULFATASE"/>
    <property type="match status" value="1"/>
</dbReference>
<keyword evidence="3" id="KW-0479">Metal-binding</keyword>
<comment type="similarity">
    <text evidence="2">Belongs to the sulfatase family.</text>
</comment>
<evidence type="ECO:0000256" key="4">
    <source>
        <dbReference type="ARBA" id="ARBA00022729"/>
    </source>
</evidence>
<keyword evidence="6" id="KW-0106">Calcium</keyword>
<organism evidence="8 9">
    <name type="scientific">Roseiconus lacunae</name>
    <dbReference type="NCBI Taxonomy" id="2605694"/>
    <lineage>
        <taxon>Bacteria</taxon>
        <taxon>Pseudomonadati</taxon>
        <taxon>Planctomycetota</taxon>
        <taxon>Planctomycetia</taxon>
        <taxon>Pirellulales</taxon>
        <taxon>Pirellulaceae</taxon>
        <taxon>Roseiconus</taxon>
    </lineage>
</organism>
<gene>
    <name evidence="8" type="ORF">QTN89_23940</name>
</gene>
<proteinExistence type="inferred from homology"/>
<comment type="caution">
    <text evidence="8">The sequence shown here is derived from an EMBL/GenBank/DDBJ whole genome shotgun (WGS) entry which is preliminary data.</text>
</comment>
<keyword evidence="9" id="KW-1185">Reference proteome</keyword>
<dbReference type="Proteomes" id="UP001239462">
    <property type="component" value="Unassembled WGS sequence"/>
</dbReference>
<dbReference type="SUPFAM" id="SSF53649">
    <property type="entry name" value="Alkaline phosphatase-like"/>
    <property type="match status" value="1"/>
</dbReference>
<dbReference type="InterPro" id="IPR000917">
    <property type="entry name" value="Sulfatase_N"/>
</dbReference>
<accession>A0ABT7PPU9</accession>
<comment type="cofactor">
    <cofactor evidence="1">
        <name>Ca(2+)</name>
        <dbReference type="ChEBI" id="CHEBI:29108"/>
    </cofactor>
</comment>
<dbReference type="RefSeq" id="WP_289166396.1">
    <property type="nucleotide sequence ID" value="NZ_CP141221.1"/>
</dbReference>
<evidence type="ECO:0000256" key="5">
    <source>
        <dbReference type="ARBA" id="ARBA00022801"/>
    </source>
</evidence>
<feature type="domain" description="Sulfatase N-terminal" evidence="7">
    <location>
        <begin position="29"/>
        <end position="367"/>
    </location>
</feature>
<evidence type="ECO:0000313" key="8">
    <source>
        <dbReference type="EMBL" id="MDM4018524.1"/>
    </source>
</evidence>
<evidence type="ECO:0000256" key="2">
    <source>
        <dbReference type="ARBA" id="ARBA00008779"/>
    </source>
</evidence>
<evidence type="ECO:0000313" key="9">
    <source>
        <dbReference type="Proteomes" id="UP001239462"/>
    </source>
</evidence>
<name>A0ABT7PPU9_9BACT</name>
<evidence type="ECO:0000256" key="1">
    <source>
        <dbReference type="ARBA" id="ARBA00001913"/>
    </source>
</evidence>